<gene>
    <name evidence="2" type="ORF">ACFFUT_12450</name>
</gene>
<sequence length="54" mass="5326">MELNLFFQASANGPDAGQLAGGEVAPGTFPTTGRPSLAHGGAVAPAQHPQKALA</sequence>
<evidence type="ECO:0000313" key="2">
    <source>
        <dbReference type="EMBL" id="MFB9232597.1"/>
    </source>
</evidence>
<proteinExistence type="predicted"/>
<evidence type="ECO:0000256" key="1">
    <source>
        <dbReference type="SAM" id="MobiDB-lite"/>
    </source>
</evidence>
<keyword evidence="3" id="KW-1185">Reference proteome</keyword>
<name>A0ABV5JGL5_9RHOB</name>
<organism evidence="2 3">
    <name type="scientific">Pseudohalocynthiibacter aestuariivivens</name>
    <dbReference type="NCBI Taxonomy" id="1591409"/>
    <lineage>
        <taxon>Bacteria</taxon>
        <taxon>Pseudomonadati</taxon>
        <taxon>Pseudomonadota</taxon>
        <taxon>Alphaproteobacteria</taxon>
        <taxon>Rhodobacterales</taxon>
        <taxon>Paracoccaceae</taxon>
        <taxon>Pseudohalocynthiibacter</taxon>
    </lineage>
</organism>
<evidence type="ECO:0000313" key="3">
    <source>
        <dbReference type="Proteomes" id="UP001589683"/>
    </source>
</evidence>
<protein>
    <submittedName>
        <fullName evidence="2">Uncharacterized protein</fullName>
    </submittedName>
</protein>
<comment type="caution">
    <text evidence="2">The sequence shown here is derived from an EMBL/GenBank/DDBJ whole genome shotgun (WGS) entry which is preliminary data.</text>
</comment>
<reference evidence="2 3" key="1">
    <citation type="submission" date="2024-09" db="EMBL/GenBank/DDBJ databases">
        <authorList>
            <person name="Sun Q."/>
            <person name="Mori K."/>
        </authorList>
    </citation>
    <scope>NUCLEOTIDE SEQUENCE [LARGE SCALE GENOMIC DNA]</scope>
    <source>
        <strain evidence="2 3">CECT 8726</strain>
    </source>
</reference>
<dbReference type="RefSeq" id="WP_213891376.1">
    <property type="nucleotide sequence ID" value="NZ_JAGFNU010000025.1"/>
</dbReference>
<dbReference type="Proteomes" id="UP001589683">
    <property type="component" value="Unassembled WGS sequence"/>
</dbReference>
<accession>A0ABV5JGL5</accession>
<dbReference type="EMBL" id="JBHMEA010000040">
    <property type="protein sequence ID" value="MFB9232597.1"/>
    <property type="molecule type" value="Genomic_DNA"/>
</dbReference>
<feature type="region of interest" description="Disordered" evidence="1">
    <location>
        <begin position="17"/>
        <end position="54"/>
    </location>
</feature>